<keyword evidence="1" id="KW-0175">Coiled coil</keyword>
<protein>
    <submittedName>
        <fullName evidence="4">NAM-associated domain-containing protein</fullName>
    </submittedName>
</protein>
<accession>A0A1I7TGK1</accession>
<dbReference type="WBParaSite" id="Csp11.Scaffold607.g5727.t2">
    <property type="protein sequence ID" value="Csp11.Scaffold607.g5727.t2"/>
    <property type="gene ID" value="Csp11.Scaffold607.g5727"/>
</dbReference>
<feature type="coiled-coil region" evidence="1">
    <location>
        <begin position="63"/>
        <end position="136"/>
    </location>
</feature>
<evidence type="ECO:0000313" key="4">
    <source>
        <dbReference type="WBParaSite" id="Csp11.Scaffold607.g5727.t2"/>
    </source>
</evidence>
<feature type="signal peptide" evidence="2">
    <location>
        <begin position="1"/>
        <end position="19"/>
    </location>
</feature>
<evidence type="ECO:0000256" key="2">
    <source>
        <dbReference type="SAM" id="SignalP"/>
    </source>
</evidence>
<evidence type="ECO:0000256" key="1">
    <source>
        <dbReference type="SAM" id="Coils"/>
    </source>
</evidence>
<keyword evidence="3" id="KW-1185">Reference proteome</keyword>
<dbReference type="AlphaFoldDB" id="A0A1I7TGK1"/>
<sequence>MVVWPFIMSFGLFIQDTYSSSESFHFNGEQTAVLDMKTVPINNKMMSAIIEKFSGSSRHGRQMRSLQVQIDAGEEQMKKLAKHKEDIEKEKKDSKEYYILKCFQLDQMIAEKDKLVKKQEKIVDKLKEERLAAQRIVTQGMMKDGRSHFLPKNSHVRKFPKKHEFRSLH</sequence>
<dbReference type="Proteomes" id="UP000095282">
    <property type="component" value="Unplaced"/>
</dbReference>
<name>A0A1I7TGK1_9PELO</name>
<evidence type="ECO:0000313" key="3">
    <source>
        <dbReference type="Proteomes" id="UP000095282"/>
    </source>
</evidence>
<reference evidence="4" key="1">
    <citation type="submission" date="2016-11" db="UniProtKB">
        <authorList>
            <consortium name="WormBaseParasite"/>
        </authorList>
    </citation>
    <scope>IDENTIFICATION</scope>
</reference>
<proteinExistence type="predicted"/>
<keyword evidence="2" id="KW-0732">Signal</keyword>
<feature type="chain" id="PRO_5009307498" evidence="2">
    <location>
        <begin position="20"/>
        <end position="169"/>
    </location>
</feature>
<organism evidence="3 4">
    <name type="scientific">Caenorhabditis tropicalis</name>
    <dbReference type="NCBI Taxonomy" id="1561998"/>
    <lineage>
        <taxon>Eukaryota</taxon>
        <taxon>Metazoa</taxon>
        <taxon>Ecdysozoa</taxon>
        <taxon>Nematoda</taxon>
        <taxon>Chromadorea</taxon>
        <taxon>Rhabditida</taxon>
        <taxon>Rhabditina</taxon>
        <taxon>Rhabditomorpha</taxon>
        <taxon>Rhabditoidea</taxon>
        <taxon>Rhabditidae</taxon>
        <taxon>Peloderinae</taxon>
        <taxon>Caenorhabditis</taxon>
    </lineage>
</organism>